<protein>
    <recommendedName>
        <fullName evidence="3">Small subunit ribosomal protein S1</fullName>
    </recommendedName>
</protein>
<organism evidence="1 2">
    <name type="scientific">Alicyclobacillus hesperidum</name>
    <dbReference type="NCBI Taxonomy" id="89784"/>
    <lineage>
        <taxon>Bacteria</taxon>
        <taxon>Bacillati</taxon>
        <taxon>Bacillota</taxon>
        <taxon>Bacilli</taxon>
        <taxon>Bacillales</taxon>
        <taxon>Alicyclobacillaceae</taxon>
        <taxon>Alicyclobacillus</taxon>
    </lineage>
</organism>
<dbReference type="Proteomes" id="UP000182589">
    <property type="component" value="Unassembled WGS sequence"/>
</dbReference>
<accession>A0A1H2XX43</accession>
<proteinExistence type="predicted"/>
<gene>
    <name evidence="1" type="ORF">SAMN04489725_12513</name>
</gene>
<evidence type="ECO:0000313" key="1">
    <source>
        <dbReference type="EMBL" id="SDW97426.1"/>
    </source>
</evidence>
<dbReference type="EMBL" id="FNOJ01000025">
    <property type="protein sequence ID" value="SDW97426.1"/>
    <property type="molecule type" value="Genomic_DNA"/>
</dbReference>
<dbReference type="STRING" id="89784.SAMN04489725_12513"/>
<dbReference type="AlphaFoldDB" id="A0A1H2XX43"/>
<keyword evidence="2" id="KW-1185">Reference proteome</keyword>
<evidence type="ECO:0000313" key="2">
    <source>
        <dbReference type="Proteomes" id="UP000182589"/>
    </source>
</evidence>
<dbReference type="RefSeq" id="WP_083341309.1">
    <property type="nucleotide sequence ID" value="NZ_FNOJ01000025.1"/>
</dbReference>
<name>A0A1H2XX43_9BACL</name>
<evidence type="ECO:0008006" key="3">
    <source>
        <dbReference type="Google" id="ProtNLM"/>
    </source>
</evidence>
<sequence length="272" mass="31083">MDSAVYVNTFAEGAEVGEPQFIARDQLPLIARTWQRSGAVAHYKLFGVQTLTWQGEKKTFLIGDIGSAKVMLPTEPDFSGLGERENPERLLDHRIAAVIESYDFQDEANPVLVLNRKKALERLQEINARRTARGQRAYGVIQGMTRGGYRLNVAGYFALMPRVWYDWDSMKVGSVGEGFDVEIVDTRPAGLVVSRRNLVENPFNEFKDRLTKGSRVRVKITNVYRNMFKGEVRPGIRVRIYTPTMYRLLQIGQEVMVEIRGHDEREFFGTFI</sequence>
<reference evidence="2" key="1">
    <citation type="submission" date="2016-10" db="EMBL/GenBank/DDBJ databases">
        <authorList>
            <person name="Varghese N."/>
        </authorList>
    </citation>
    <scope>NUCLEOTIDE SEQUENCE [LARGE SCALE GENOMIC DNA]</scope>
    <source>
        <strain evidence="2">DSM 12489</strain>
    </source>
</reference>